<evidence type="ECO:0000313" key="3">
    <source>
        <dbReference type="EMBL" id="AOH83405.1"/>
    </source>
</evidence>
<sequence>MRTRHPVPTLWLMTDERLGDGLWDAVARLPRGAGIVFRHYATPLPERRALFAQLARIARRRGLVLLRAGSVRLARREDGVHNRRASGLSTRSAHDRREAVIAWRSGATAIFVSPVFATRSHPGATALGLLRAAAIGRGLGVPLIALGGMDARRFKRVRALGFHGWAAIDAWTSSPRLRASA</sequence>
<dbReference type="AlphaFoldDB" id="A0A1B3Z7K3"/>
<keyword evidence="1" id="KW-0472">Membrane</keyword>
<dbReference type="InterPro" id="IPR022998">
    <property type="entry name" value="ThiamineP_synth_TenI"/>
</dbReference>
<dbReference type="RefSeq" id="WP_069203979.1">
    <property type="nucleotide sequence ID" value="NZ_CP014168.1"/>
</dbReference>
<keyword evidence="1" id="KW-1133">Transmembrane helix</keyword>
<dbReference type="Gene3D" id="3.20.20.70">
    <property type="entry name" value="Aldolase class I"/>
    <property type="match status" value="1"/>
</dbReference>
<reference evidence="3 4" key="1">
    <citation type="submission" date="2016-01" db="EMBL/GenBank/DDBJ databases">
        <title>Complete genome and mega plasmid sequence of Sphingomonas panacis DCY99 elicits systemic resistance in rice to Xanthomonas oryzae.</title>
        <authorList>
            <person name="Kim Y.J."/>
            <person name="Yang D.C."/>
            <person name="Sing P."/>
        </authorList>
    </citation>
    <scope>NUCLEOTIDE SEQUENCE [LARGE SCALE GENOMIC DNA]</scope>
    <source>
        <strain evidence="3 4">DCY99</strain>
    </source>
</reference>
<feature type="domain" description="Thiamine phosphate synthase/TenI" evidence="2">
    <location>
        <begin position="91"/>
        <end position="170"/>
    </location>
</feature>
<dbReference type="InterPro" id="IPR036206">
    <property type="entry name" value="ThiamineP_synth_sf"/>
</dbReference>
<name>A0A1B3Z7K3_9SPHN</name>
<dbReference type="Proteomes" id="UP000094256">
    <property type="component" value="Chromosome"/>
</dbReference>
<keyword evidence="4" id="KW-1185">Reference proteome</keyword>
<accession>A0A1B3Z7K3</accession>
<feature type="transmembrane region" description="Helical" evidence="1">
    <location>
        <begin position="129"/>
        <end position="149"/>
    </location>
</feature>
<dbReference type="KEGG" id="span:AWL63_04915"/>
<dbReference type="OrthoDB" id="8446047at2"/>
<gene>
    <name evidence="3" type="ORF">AWL63_04915</name>
</gene>
<dbReference type="GO" id="GO:0009228">
    <property type="term" value="P:thiamine biosynthetic process"/>
    <property type="evidence" value="ECO:0007669"/>
    <property type="project" value="UniProtKB-KW"/>
</dbReference>
<dbReference type="CDD" id="cd00564">
    <property type="entry name" value="TMP_TenI"/>
    <property type="match status" value="1"/>
</dbReference>
<evidence type="ECO:0000256" key="1">
    <source>
        <dbReference type="SAM" id="Phobius"/>
    </source>
</evidence>
<dbReference type="STRING" id="1560345.AWL63_04915"/>
<organism evidence="3 4">
    <name type="scientific">Sphingomonas panacis</name>
    <dbReference type="NCBI Taxonomy" id="1560345"/>
    <lineage>
        <taxon>Bacteria</taxon>
        <taxon>Pseudomonadati</taxon>
        <taxon>Pseudomonadota</taxon>
        <taxon>Alphaproteobacteria</taxon>
        <taxon>Sphingomonadales</taxon>
        <taxon>Sphingomonadaceae</taxon>
        <taxon>Sphingomonas</taxon>
    </lineage>
</organism>
<feature type="transmembrane region" description="Helical" evidence="1">
    <location>
        <begin position="99"/>
        <end position="117"/>
    </location>
</feature>
<dbReference type="SUPFAM" id="SSF51391">
    <property type="entry name" value="Thiamin phosphate synthase"/>
    <property type="match status" value="1"/>
</dbReference>
<dbReference type="InterPro" id="IPR013785">
    <property type="entry name" value="Aldolase_TIM"/>
</dbReference>
<keyword evidence="1" id="KW-0812">Transmembrane</keyword>
<proteinExistence type="predicted"/>
<evidence type="ECO:0000259" key="2">
    <source>
        <dbReference type="Pfam" id="PF02581"/>
    </source>
</evidence>
<protein>
    <submittedName>
        <fullName evidence="3">Thiamine monophosphate synthase</fullName>
    </submittedName>
</protein>
<dbReference type="Pfam" id="PF02581">
    <property type="entry name" value="TMP-TENI"/>
    <property type="match status" value="1"/>
</dbReference>
<evidence type="ECO:0000313" key="4">
    <source>
        <dbReference type="Proteomes" id="UP000094256"/>
    </source>
</evidence>
<dbReference type="EMBL" id="CP014168">
    <property type="protein sequence ID" value="AOH83405.1"/>
    <property type="molecule type" value="Genomic_DNA"/>
</dbReference>